<dbReference type="Gene3D" id="3.40.50.2000">
    <property type="entry name" value="Glycogen Phosphorylase B"/>
    <property type="match status" value="2"/>
</dbReference>
<keyword evidence="4" id="KW-1185">Reference proteome</keyword>
<feature type="domain" description="Glycosyltransferase subfamily 4-like N-terminal" evidence="2">
    <location>
        <begin position="36"/>
        <end position="194"/>
    </location>
</feature>
<protein>
    <submittedName>
        <fullName evidence="3">Glycosyltransferase involved in cell wall biosynthesis</fullName>
    </submittedName>
</protein>
<dbReference type="Pfam" id="PF00534">
    <property type="entry name" value="Glycos_transf_1"/>
    <property type="match status" value="1"/>
</dbReference>
<organism evidence="3 4">
    <name type="scientific">Comamonas odontotermitis</name>
    <dbReference type="NCBI Taxonomy" id="379895"/>
    <lineage>
        <taxon>Bacteria</taxon>
        <taxon>Pseudomonadati</taxon>
        <taxon>Pseudomonadota</taxon>
        <taxon>Betaproteobacteria</taxon>
        <taxon>Burkholderiales</taxon>
        <taxon>Comamonadaceae</taxon>
        <taxon>Comamonas</taxon>
    </lineage>
</organism>
<evidence type="ECO:0000259" key="1">
    <source>
        <dbReference type="Pfam" id="PF00534"/>
    </source>
</evidence>
<dbReference type="PANTHER" id="PTHR45947">
    <property type="entry name" value="SULFOQUINOVOSYL TRANSFERASE SQD2"/>
    <property type="match status" value="1"/>
</dbReference>
<gene>
    <name evidence="3" type="ORF">HNP33_000334</name>
</gene>
<evidence type="ECO:0000313" key="4">
    <source>
        <dbReference type="Proteomes" id="UP000562492"/>
    </source>
</evidence>
<dbReference type="EMBL" id="JACHKZ010000001">
    <property type="protein sequence ID" value="MBB6576286.1"/>
    <property type="molecule type" value="Genomic_DNA"/>
</dbReference>
<dbReference type="RefSeq" id="WP_184704578.1">
    <property type="nucleotide sequence ID" value="NZ_JACHKZ010000001.1"/>
</dbReference>
<dbReference type="Proteomes" id="UP000562492">
    <property type="component" value="Unassembled WGS sequence"/>
</dbReference>
<accession>A0ABR6RAW5</accession>
<reference evidence="3 4" key="1">
    <citation type="submission" date="2020-08" db="EMBL/GenBank/DDBJ databases">
        <title>Functional genomics of gut bacteria from endangered species of beetles.</title>
        <authorList>
            <person name="Carlos-Shanley C."/>
        </authorList>
    </citation>
    <scope>NUCLEOTIDE SEQUENCE [LARGE SCALE GENOMIC DNA]</scope>
    <source>
        <strain evidence="3 4">S00124</strain>
    </source>
</reference>
<dbReference type="SUPFAM" id="SSF53756">
    <property type="entry name" value="UDP-Glycosyltransferase/glycogen phosphorylase"/>
    <property type="match status" value="1"/>
</dbReference>
<feature type="domain" description="Glycosyl transferase family 1" evidence="1">
    <location>
        <begin position="207"/>
        <end position="364"/>
    </location>
</feature>
<dbReference type="InterPro" id="IPR028098">
    <property type="entry name" value="Glyco_trans_4-like_N"/>
</dbReference>
<evidence type="ECO:0000259" key="2">
    <source>
        <dbReference type="Pfam" id="PF13579"/>
    </source>
</evidence>
<dbReference type="InterPro" id="IPR050194">
    <property type="entry name" value="Glycosyltransferase_grp1"/>
</dbReference>
<proteinExistence type="predicted"/>
<dbReference type="PANTHER" id="PTHR45947:SF3">
    <property type="entry name" value="SULFOQUINOVOSYL TRANSFERASE SQD2"/>
    <property type="match status" value="1"/>
</dbReference>
<comment type="caution">
    <text evidence="3">The sequence shown here is derived from an EMBL/GenBank/DDBJ whole genome shotgun (WGS) entry which is preliminary data.</text>
</comment>
<name>A0ABR6RAW5_9BURK</name>
<dbReference type="Pfam" id="PF13579">
    <property type="entry name" value="Glyco_trans_4_4"/>
    <property type="match status" value="1"/>
</dbReference>
<evidence type="ECO:0000313" key="3">
    <source>
        <dbReference type="EMBL" id="MBB6576286.1"/>
    </source>
</evidence>
<dbReference type="InterPro" id="IPR001296">
    <property type="entry name" value="Glyco_trans_1"/>
</dbReference>
<sequence>MLHRWLRGKNRNTPDKSEQTPLRVLHVGKYYPPYRGGMESFLADLIEQQRAGGIDARTVVHGDPLPDDPEWLIRVPVQVTLVFAPIALGFPFALWKAIQRFKPDVLHLHMPNNAAFWPLIIPSARRIPWVVHWHSDVLVSEWDTVLKACYQLYKPFETKLLQHSEAILATSPPYMAASAPLQRWLYKTVAIPLGLKPLDTETLQQAEEEDVSEWGDAQLRILSVGRLTYYKGFDTLISAVAGFAEVQLLIAGEGEQRKELEALIERERSHHGCARVKLLGQVSEARKYALFNSCDIFALASRERTEAFGLVLIEAMQHGKPCIASDLDGSGMSWVVGQSGAGQCYAPDQVQAWKEAIRQALNTKAQLALRGQVALRAADAQFTIAQCEARIREIYQSCSSRAAMPGTEQLSTQQLLVAVLYDIRDVDRLAQWRPALPGQQLVCVDATGDPDAASMLQQASIASLALHHLGWEDTLAVLQRLVSEQAYTGLALMPAHRILEQAGAEEDRRPGWWQRMLAGLGVQYHHLGRDTWVLRGAALTDWTLAAHGAFGARVWSIKK</sequence>